<dbReference type="Proteomes" id="UP000662572">
    <property type="component" value="Unassembled WGS sequence"/>
</dbReference>
<reference evidence="7" key="2">
    <citation type="submission" date="2020-09" db="EMBL/GenBank/DDBJ databases">
        <authorList>
            <person name="Sun Q."/>
            <person name="Kim S."/>
        </authorList>
    </citation>
    <scope>NUCLEOTIDE SEQUENCE</scope>
    <source>
        <strain evidence="7">KCTC 32296</strain>
    </source>
</reference>
<dbReference type="PANTHER" id="PTHR35988">
    <property type="entry name" value="15-CIS-ZETA-CAROTENE ISOMERASE, CHLOROPLASTIC"/>
    <property type="match status" value="1"/>
</dbReference>
<name>A0A918Q7W8_9CAUL</name>
<evidence type="ECO:0000259" key="6">
    <source>
        <dbReference type="Pfam" id="PF07298"/>
    </source>
</evidence>
<feature type="transmembrane region" description="Helical" evidence="5">
    <location>
        <begin position="145"/>
        <end position="165"/>
    </location>
</feature>
<comment type="caution">
    <text evidence="7">The sequence shown here is derived from an EMBL/GenBank/DDBJ whole genome shotgun (WGS) entry which is preliminary data.</text>
</comment>
<evidence type="ECO:0000256" key="2">
    <source>
        <dbReference type="ARBA" id="ARBA00022692"/>
    </source>
</evidence>
<dbReference type="AlphaFoldDB" id="A0A918Q7W8"/>
<dbReference type="InterPro" id="IPR009915">
    <property type="entry name" value="NnrU_dom"/>
</dbReference>
<keyword evidence="2 5" id="KW-0812">Transmembrane</keyword>
<keyword evidence="4 5" id="KW-0472">Membrane</keyword>
<reference evidence="7" key="1">
    <citation type="journal article" date="2014" name="Int. J. Syst. Evol. Microbiol.">
        <title>Complete genome sequence of Corynebacterium casei LMG S-19264T (=DSM 44701T), isolated from a smear-ripened cheese.</title>
        <authorList>
            <consortium name="US DOE Joint Genome Institute (JGI-PGF)"/>
            <person name="Walter F."/>
            <person name="Albersmeier A."/>
            <person name="Kalinowski J."/>
            <person name="Ruckert C."/>
        </authorList>
    </citation>
    <scope>NUCLEOTIDE SEQUENCE</scope>
    <source>
        <strain evidence="7">KCTC 32296</strain>
    </source>
</reference>
<keyword evidence="8" id="KW-1185">Reference proteome</keyword>
<proteinExistence type="predicted"/>
<feature type="transmembrane region" description="Helical" evidence="5">
    <location>
        <begin position="76"/>
        <end position="98"/>
    </location>
</feature>
<protein>
    <submittedName>
        <fullName evidence="7">NnrU family protein</fullName>
    </submittedName>
</protein>
<dbReference type="Pfam" id="PF07298">
    <property type="entry name" value="NnrU"/>
    <property type="match status" value="1"/>
</dbReference>
<comment type="subcellular location">
    <subcellularLocation>
        <location evidence="1">Membrane</location>
        <topology evidence="1">Multi-pass membrane protein</topology>
    </subcellularLocation>
</comment>
<feature type="transmembrane region" description="Helical" evidence="5">
    <location>
        <begin position="186"/>
        <end position="204"/>
    </location>
</feature>
<organism evidence="7 8">
    <name type="scientific">Asticcacaulis endophyticus</name>
    <dbReference type="NCBI Taxonomy" id="1395890"/>
    <lineage>
        <taxon>Bacteria</taxon>
        <taxon>Pseudomonadati</taxon>
        <taxon>Pseudomonadota</taxon>
        <taxon>Alphaproteobacteria</taxon>
        <taxon>Caulobacterales</taxon>
        <taxon>Caulobacteraceae</taxon>
        <taxon>Asticcacaulis</taxon>
    </lineage>
</organism>
<feature type="transmembrane region" description="Helical" evidence="5">
    <location>
        <begin position="38"/>
        <end position="64"/>
    </location>
</feature>
<dbReference type="EMBL" id="BMZB01000003">
    <property type="protein sequence ID" value="GGZ36551.1"/>
    <property type="molecule type" value="Genomic_DNA"/>
</dbReference>
<dbReference type="GO" id="GO:0016020">
    <property type="term" value="C:membrane"/>
    <property type="evidence" value="ECO:0007669"/>
    <property type="project" value="UniProtKB-SubCell"/>
</dbReference>
<accession>A0A918Q7W8</accession>
<keyword evidence="3 5" id="KW-1133">Transmembrane helix</keyword>
<evidence type="ECO:0000256" key="1">
    <source>
        <dbReference type="ARBA" id="ARBA00004141"/>
    </source>
</evidence>
<evidence type="ECO:0000313" key="8">
    <source>
        <dbReference type="Proteomes" id="UP000662572"/>
    </source>
</evidence>
<evidence type="ECO:0000256" key="3">
    <source>
        <dbReference type="ARBA" id="ARBA00022989"/>
    </source>
</evidence>
<sequence>METGMWTLALACAFFLCIHLMISGTVLKLQIISAIGPTAYYILFSLFSLAGLAWMMHAYAIAMADALNLRIWQAPVLLKALALVTNFVAFQLIIIGYMSKSPTSMGALKHLGDKPVYGIIRVSRHPVLSGIGLWALTHMACNGNLASWIFFGSLLALCVLGANSIDNKRLTLMGDTYRSIRKRTSIIPFAAILTGHTPFVPAEIGVAKFLFASSIYFVTLAFHEFLFGLSAV</sequence>
<dbReference type="PANTHER" id="PTHR35988:SF2">
    <property type="entry name" value="15-CIS-ZETA-CAROTENE ISOMERASE, CHLOROPLASTIC"/>
    <property type="match status" value="1"/>
</dbReference>
<dbReference type="GO" id="GO:0090471">
    <property type="term" value="F:9,15,9'-tri-cis-zeta-carotene isomerase activity"/>
    <property type="evidence" value="ECO:0007669"/>
    <property type="project" value="TreeGrafter"/>
</dbReference>
<evidence type="ECO:0000313" key="7">
    <source>
        <dbReference type="EMBL" id="GGZ36551.1"/>
    </source>
</evidence>
<evidence type="ECO:0000256" key="4">
    <source>
        <dbReference type="ARBA" id="ARBA00023136"/>
    </source>
</evidence>
<feature type="transmembrane region" description="Helical" evidence="5">
    <location>
        <begin position="210"/>
        <end position="229"/>
    </location>
</feature>
<feature type="domain" description="NnrU" evidence="6">
    <location>
        <begin position="8"/>
        <end position="230"/>
    </location>
</feature>
<evidence type="ECO:0000256" key="5">
    <source>
        <dbReference type="SAM" id="Phobius"/>
    </source>
</evidence>
<gene>
    <name evidence="7" type="ORF">GCM10011273_23610</name>
</gene>